<keyword evidence="3 10" id="KW-0812">Transmembrane</keyword>
<dbReference type="PANTHER" id="PTHR34573">
    <property type="entry name" value="VKC DOMAIN-CONTAINING PROTEIN"/>
    <property type="match status" value="1"/>
</dbReference>
<feature type="transmembrane region" description="Helical" evidence="10">
    <location>
        <begin position="138"/>
        <end position="158"/>
    </location>
</feature>
<evidence type="ECO:0000256" key="7">
    <source>
        <dbReference type="ARBA" id="ARBA00023136"/>
    </source>
</evidence>
<dbReference type="Pfam" id="PF07884">
    <property type="entry name" value="VKOR"/>
    <property type="match status" value="1"/>
</dbReference>
<evidence type="ECO:0000256" key="4">
    <source>
        <dbReference type="ARBA" id="ARBA00022719"/>
    </source>
</evidence>
<dbReference type="InterPro" id="IPR038354">
    <property type="entry name" value="VKOR_sf"/>
</dbReference>
<dbReference type="SUPFAM" id="SSF52833">
    <property type="entry name" value="Thioredoxin-like"/>
    <property type="match status" value="1"/>
</dbReference>
<keyword evidence="4" id="KW-0874">Quinone</keyword>
<name>A0AA96WCS3_9CYAN</name>
<organism evidence="12">
    <name type="scientific">Leptolyngbya sp. NK1-12</name>
    <dbReference type="NCBI Taxonomy" id="2547451"/>
    <lineage>
        <taxon>Bacteria</taxon>
        <taxon>Bacillati</taxon>
        <taxon>Cyanobacteriota</taxon>
        <taxon>Cyanophyceae</taxon>
        <taxon>Leptolyngbyales</taxon>
        <taxon>Leptolyngbyaceae</taxon>
        <taxon>Leptolyngbya group</taxon>
        <taxon>Leptolyngbya</taxon>
    </lineage>
</organism>
<dbReference type="RefSeq" id="WP_316434383.1">
    <property type="nucleotide sequence ID" value="NZ_CP053586.1"/>
</dbReference>
<feature type="transmembrane region" description="Helical" evidence="10">
    <location>
        <begin position="61"/>
        <end position="83"/>
    </location>
</feature>
<dbReference type="EMBL" id="CP053586">
    <property type="protein sequence ID" value="WNZ22838.1"/>
    <property type="molecule type" value="Genomic_DNA"/>
</dbReference>
<dbReference type="GO" id="GO:0016491">
    <property type="term" value="F:oxidoreductase activity"/>
    <property type="evidence" value="ECO:0007669"/>
    <property type="project" value="UniProtKB-KW"/>
</dbReference>
<keyword evidence="8" id="KW-1015">Disulfide bond</keyword>
<dbReference type="SMART" id="SM00756">
    <property type="entry name" value="VKc"/>
    <property type="match status" value="1"/>
</dbReference>
<dbReference type="InterPro" id="IPR044698">
    <property type="entry name" value="VKOR/LTO1"/>
</dbReference>
<dbReference type="PANTHER" id="PTHR34573:SF1">
    <property type="entry name" value="VITAMIN K EPOXIDE REDUCTASE DOMAIN-CONTAINING PROTEIN"/>
    <property type="match status" value="1"/>
</dbReference>
<dbReference type="GO" id="GO:0048038">
    <property type="term" value="F:quinone binding"/>
    <property type="evidence" value="ECO:0007669"/>
    <property type="project" value="UniProtKB-KW"/>
</dbReference>
<keyword evidence="6" id="KW-0560">Oxidoreductase</keyword>
<protein>
    <submittedName>
        <fullName evidence="12">Vitamin K epoxide reductase family protein</fullName>
    </submittedName>
</protein>
<sequence length="311" mass="33390">MSSRRKSIPWIHRWSRPIIAGIATLGLLNTGYLTATKWFGGAAACPTSGCQQVLSSTYAEVFGLPLSLFGFLAYAGMLALALIPYAVSPEKDKPLRVELENWTWLFLFLGATAMLVFSGYLMYIMAAKFIAVSGWGGVCYYCVASALFALAMFVLTLIGREWEDSGQLVFSGLIVAMVTLVGTLGIYNLGNASSTDGSSETTSAFATTTTSGPSEIALAKHLTDTGAKMYGAYWCPHCIDQKKLFGKEAAAQMPYVECDPAGPNSQSGICQSKGIKGYPTWEINGQMVSGTQSLQKLAELSGYQGPQDFKN</sequence>
<evidence type="ECO:0000313" key="12">
    <source>
        <dbReference type="EMBL" id="WNZ22838.1"/>
    </source>
</evidence>
<gene>
    <name evidence="12" type="ORF">HJG54_08195</name>
</gene>
<evidence type="ECO:0000256" key="9">
    <source>
        <dbReference type="ARBA" id="ARBA00023284"/>
    </source>
</evidence>
<feature type="transmembrane region" description="Helical" evidence="10">
    <location>
        <begin position="103"/>
        <end position="126"/>
    </location>
</feature>
<evidence type="ECO:0000256" key="5">
    <source>
        <dbReference type="ARBA" id="ARBA00022989"/>
    </source>
</evidence>
<evidence type="ECO:0000259" key="11">
    <source>
        <dbReference type="SMART" id="SM00756"/>
    </source>
</evidence>
<dbReference type="InterPro" id="IPR012932">
    <property type="entry name" value="VKOR"/>
</dbReference>
<dbReference type="CDD" id="cd12916">
    <property type="entry name" value="VKOR_1"/>
    <property type="match status" value="1"/>
</dbReference>
<keyword evidence="7 10" id="KW-0472">Membrane</keyword>
<proteinExistence type="inferred from homology"/>
<comment type="subcellular location">
    <subcellularLocation>
        <location evidence="1">Membrane</location>
        <topology evidence="1">Multi-pass membrane protein</topology>
    </subcellularLocation>
</comment>
<keyword evidence="9" id="KW-0676">Redox-active center</keyword>
<comment type="similarity">
    <text evidence="2">Belongs to the VKOR family.</text>
</comment>
<dbReference type="Gene3D" id="1.20.1440.130">
    <property type="entry name" value="VKOR domain"/>
    <property type="match status" value="1"/>
</dbReference>
<feature type="transmembrane region" description="Helical" evidence="10">
    <location>
        <begin position="170"/>
        <end position="189"/>
    </location>
</feature>
<accession>A0AA96WCS3</accession>
<evidence type="ECO:0000256" key="2">
    <source>
        <dbReference type="ARBA" id="ARBA00006214"/>
    </source>
</evidence>
<dbReference type="InterPro" id="IPR036249">
    <property type="entry name" value="Thioredoxin-like_sf"/>
</dbReference>
<feature type="domain" description="Vitamin K epoxide reductase" evidence="11">
    <location>
        <begin position="12"/>
        <end position="160"/>
    </location>
</feature>
<evidence type="ECO:0000256" key="3">
    <source>
        <dbReference type="ARBA" id="ARBA00022692"/>
    </source>
</evidence>
<dbReference type="GO" id="GO:0016020">
    <property type="term" value="C:membrane"/>
    <property type="evidence" value="ECO:0007669"/>
    <property type="project" value="UniProtKB-SubCell"/>
</dbReference>
<evidence type="ECO:0000256" key="10">
    <source>
        <dbReference type="SAM" id="Phobius"/>
    </source>
</evidence>
<keyword evidence="5 10" id="KW-1133">Transmembrane helix</keyword>
<evidence type="ECO:0000256" key="8">
    <source>
        <dbReference type="ARBA" id="ARBA00023157"/>
    </source>
</evidence>
<dbReference type="Gene3D" id="3.40.30.10">
    <property type="entry name" value="Glutaredoxin"/>
    <property type="match status" value="1"/>
</dbReference>
<dbReference type="AlphaFoldDB" id="A0AA96WCS3"/>
<evidence type="ECO:0000256" key="1">
    <source>
        <dbReference type="ARBA" id="ARBA00004141"/>
    </source>
</evidence>
<evidence type="ECO:0000256" key="6">
    <source>
        <dbReference type="ARBA" id="ARBA00023002"/>
    </source>
</evidence>
<reference evidence="12" key="1">
    <citation type="submission" date="2020-05" db="EMBL/GenBank/DDBJ databases">
        <authorList>
            <person name="Zhu T."/>
            <person name="Keshari N."/>
            <person name="Lu X."/>
        </authorList>
    </citation>
    <scope>NUCLEOTIDE SEQUENCE</scope>
    <source>
        <strain evidence="12">NK1-12</strain>
    </source>
</reference>